<evidence type="ECO:0000313" key="2">
    <source>
        <dbReference type="Proteomes" id="UP001204445"/>
    </source>
</evidence>
<name>A0AAE3HMV0_9GAMM</name>
<comment type="caution">
    <text evidence="1">The sequence shown here is derived from an EMBL/GenBank/DDBJ whole genome shotgun (WGS) entry which is preliminary data.</text>
</comment>
<evidence type="ECO:0000313" key="1">
    <source>
        <dbReference type="EMBL" id="MCS3904042.1"/>
    </source>
</evidence>
<protein>
    <submittedName>
        <fullName evidence="1">Uncharacterized protein</fullName>
    </submittedName>
</protein>
<gene>
    <name evidence="1" type="ORF">J2T55_002075</name>
</gene>
<dbReference type="Proteomes" id="UP001204445">
    <property type="component" value="Unassembled WGS sequence"/>
</dbReference>
<proteinExistence type="predicted"/>
<sequence>MAHTSAKTVHQWLTLHLFPPFDSHTNSKLFVLARCLPCLFINQLHLIMNGVSATT</sequence>
<dbReference type="EMBL" id="JANUCT010000015">
    <property type="protein sequence ID" value="MCS3904042.1"/>
    <property type="molecule type" value="Genomic_DNA"/>
</dbReference>
<dbReference type="AlphaFoldDB" id="A0AAE3HMV0"/>
<organism evidence="1 2">
    <name type="scientific">Methylohalomonas lacus</name>
    <dbReference type="NCBI Taxonomy" id="398773"/>
    <lineage>
        <taxon>Bacteria</taxon>
        <taxon>Pseudomonadati</taxon>
        <taxon>Pseudomonadota</taxon>
        <taxon>Gammaproteobacteria</taxon>
        <taxon>Methylohalomonadales</taxon>
        <taxon>Methylohalomonadaceae</taxon>
        <taxon>Methylohalomonas</taxon>
    </lineage>
</organism>
<keyword evidence="2" id="KW-1185">Reference proteome</keyword>
<reference evidence="1" key="1">
    <citation type="submission" date="2022-08" db="EMBL/GenBank/DDBJ databases">
        <title>Genomic Encyclopedia of Type Strains, Phase III (KMG-III): the genomes of soil and plant-associated and newly described type strains.</title>
        <authorList>
            <person name="Whitman W."/>
        </authorList>
    </citation>
    <scope>NUCLEOTIDE SEQUENCE</scope>
    <source>
        <strain evidence="1">HMT 1</strain>
    </source>
</reference>
<accession>A0AAE3HMV0</accession>